<keyword evidence="6" id="KW-0406">Ion transport</keyword>
<dbReference type="EMBL" id="MU864948">
    <property type="protein sequence ID" value="KAK4464455.1"/>
    <property type="molecule type" value="Genomic_DNA"/>
</dbReference>
<dbReference type="Pfam" id="PF04145">
    <property type="entry name" value="Ctr"/>
    <property type="match status" value="1"/>
</dbReference>
<comment type="subcellular location">
    <subcellularLocation>
        <location evidence="1 6">Membrane</location>
        <topology evidence="1 6">Multi-pass membrane protein</topology>
    </subcellularLocation>
</comment>
<keyword evidence="6" id="KW-0186">Copper</keyword>
<comment type="similarity">
    <text evidence="2 6">Belongs to the copper transporter (Ctr) (TC 1.A.56) family. SLC31A subfamily.</text>
</comment>
<keyword evidence="4 6" id="KW-1133">Transmembrane helix</keyword>
<dbReference type="GO" id="GO:0016020">
    <property type="term" value="C:membrane"/>
    <property type="evidence" value="ECO:0007669"/>
    <property type="project" value="UniProtKB-SubCell"/>
</dbReference>
<sequence length="202" mass="21313">MDHSGHDMSGATTTAGSAAAAATSSAASSMGGMGHGSGSGCKISMLWNWNTVDSCFISSTWRVRSAGMFAGSCIGVILLVMLLELLRRSVKEYDRYLSKKASHGGVATTTEKGKDGGDVAVCVTKSQGYRPNILEQAVRALLHTCQFAVAYFVMLLAMYYNGYLIICIFIGAYLGSFVFQWETLGLSAHQTSAAGEATVCCG</sequence>
<reference evidence="7" key="1">
    <citation type="journal article" date="2023" name="Mol. Phylogenet. Evol.">
        <title>Genome-scale phylogeny and comparative genomics of the fungal order Sordariales.</title>
        <authorList>
            <person name="Hensen N."/>
            <person name="Bonometti L."/>
            <person name="Westerberg I."/>
            <person name="Brannstrom I.O."/>
            <person name="Guillou S."/>
            <person name="Cros-Aarteil S."/>
            <person name="Calhoun S."/>
            <person name="Haridas S."/>
            <person name="Kuo A."/>
            <person name="Mondo S."/>
            <person name="Pangilinan J."/>
            <person name="Riley R."/>
            <person name="LaButti K."/>
            <person name="Andreopoulos B."/>
            <person name="Lipzen A."/>
            <person name="Chen C."/>
            <person name="Yan M."/>
            <person name="Daum C."/>
            <person name="Ng V."/>
            <person name="Clum A."/>
            <person name="Steindorff A."/>
            <person name="Ohm R.A."/>
            <person name="Martin F."/>
            <person name="Silar P."/>
            <person name="Natvig D.O."/>
            <person name="Lalanne C."/>
            <person name="Gautier V."/>
            <person name="Ament-Velasquez S.L."/>
            <person name="Kruys A."/>
            <person name="Hutchinson M.I."/>
            <person name="Powell A.J."/>
            <person name="Barry K."/>
            <person name="Miller A.N."/>
            <person name="Grigoriev I.V."/>
            <person name="Debuchy R."/>
            <person name="Gladieux P."/>
            <person name="Hiltunen Thoren M."/>
            <person name="Johannesson H."/>
        </authorList>
    </citation>
    <scope>NUCLEOTIDE SEQUENCE</scope>
    <source>
        <strain evidence="7">PSN324</strain>
    </source>
</reference>
<feature type="transmembrane region" description="Helical" evidence="6">
    <location>
        <begin position="66"/>
        <end position="86"/>
    </location>
</feature>
<evidence type="ECO:0000256" key="6">
    <source>
        <dbReference type="RuleBase" id="RU367022"/>
    </source>
</evidence>
<gene>
    <name evidence="7" type="ORF">QBC42DRAFT_196902</name>
</gene>
<evidence type="ECO:0000256" key="4">
    <source>
        <dbReference type="ARBA" id="ARBA00022989"/>
    </source>
</evidence>
<accession>A0AAV9HU81</accession>
<evidence type="ECO:0000256" key="2">
    <source>
        <dbReference type="ARBA" id="ARBA00006921"/>
    </source>
</evidence>
<keyword evidence="6" id="KW-0813">Transport</keyword>
<dbReference type="AlphaFoldDB" id="A0AAV9HU81"/>
<organism evidence="7 8">
    <name type="scientific">Cladorrhinum samala</name>
    <dbReference type="NCBI Taxonomy" id="585594"/>
    <lineage>
        <taxon>Eukaryota</taxon>
        <taxon>Fungi</taxon>
        <taxon>Dikarya</taxon>
        <taxon>Ascomycota</taxon>
        <taxon>Pezizomycotina</taxon>
        <taxon>Sordariomycetes</taxon>
        <taxon>Sordariomycetidae</taxon>
        <taxon>Sordariales</taxon>
        <taxon>Podosporaceae</taxon>
        <taxon>Cladorrhinum</taxon>
    </lineage>
</organism>
<dbReference type="InterPro" id="IPR007274">
    <property type="entry name" value="Cop_transporter"/>
</dbReference>
<dbReference type="PANTHER" id="PTHR12483">
    <property type="entry name" value="SOLUTE CARRIER FAMILY 31 COPPER TRANSPORTERS"/>
    <property type="match status" value="1"/>
</dbReference>
<reference evidence="7" key="2">
    <citation type="submission" date="2023-06" db="EMBL/GenBank/DDBJ databases">
        <authorList>
            <consortium name="Lawrence Berkeley National Laboratory"/>
            <person name="Mondo S.J."/>
            <person name="Hensen N."/>
            <person name="Bonometti L."/>
            <person name="Westerberg I."/>
            <person name="Brannstrom I.O."/>
            <person name="Guillou S."/>
            <person name="Cros-Aarteil S."/>
            <person name="Calhoun S."/>
            <person name="Haridas S."/>
            <person name="Kuo A."/>
            <person name="Pangilinan J."/>
            <person name="Riley R."/>
            <person name="Labutti K."/>
            <person name="Andreopoulos B."/>
            <person name="Lipzen A."/>
            <person name="Chen C."/>
            <person name="Yanf M."/>
            <person name="Daum C."/>
            <person name="Ng V."/>
            <person name="Clum A."/>
            <person name="Steindorff A."/>
            <person name="Ohm R."/>
            <person name="Martin F."/>
            <person name="Silar P."/>
            <person name="Natvig D."/>
            <person name="Lalanne C."/>
            <person name="Gautier V."/>
            <person name="Ament-Velasquez S.L."/>
            <person name="Kruys A."/>
            <person name="Hutchinson M.I."/>
            <person name="Powell A.J."/>
            <person name="Barry K."/>
            <person name="Miller A.N."/>
            <person name="Grigoriev I.V."/>
            <person name="Debuchy R."/>
            <person name="Gladieux P."/>
            <person name="Thoren M.H."/>
            <person name="Johannesson H."/>
        </authorList>
    </citation>
    <scope>NUCLEOTIDE SEQUENCE</scope>
    <source>
        <strain evidence="7">PSN324</strain>
    </source>
</reference>
<keyword evidence="3 6" id="KW-0812">Transmembrane</keyword>
<evidence type="ECO:0000313" key="7">
    <source>
        <dbReference type="EMBL" id="KAK4464455.1"/>
    </source>
</evidence>
<comment type="caution">
    <text evidence="7">The sequence shown here is derived from an EMBL/GenBank/DDBJ whole genome shotgun (WGS) entry which is preliminary data.</text>
</comment>
<evidence type="ECO:0000256" key="5">
    <source>
        <dbReference type="ARBA" id="ARBA00023136"/>
    </source>
</evidence>
<protein>
    <recommendedName>
        <fullName evidence="6">Copper transport protein</fullName>
    </recommendedName>
</protein>
<dbReference type="Proteomes" id="UP001321749">
    <property type="component" value="Unassembled WGS sequence"/>
</dbReference>
<evidence type="ECO:0000256" key="1">
    <source>
        <dbReference type="ARBA" id="ARBA00004141"/>
    </source>
</evidence>
<feature type="transmembrane region" description="Helical" evidence="6">
    <location>
        <begin position="163"/>
        <end position="181"/>
    </location>
</feature>
<proteinExistence type="inferred from homology"/>
<keyword evidence="8" id="KW-1185">Reference proteome</keyword>
<keyword evidence="6" id="KW-0187">Copper transport</keyword>
<keyword evidence="5 6" id="KW-0472">Membrane</keyword>
<dbReference type="GO" id="GO:0005375">
    <property type="term" value="F:copper ion transmembrane transporter activity"/>
    <property type="evidence" value="ECO:0007669"/>
    <property type="project" value="UniProtKB-UniRule"/>
</dbReference>
<evidence type="ECO:0000313" key="8">
    <source>
        <dbReference type="Proteomes" id="UP001321749"/>
    </source>
</evidence>
<evidence type="ECO:0000256" key="3">
    <source>
        <dbReference type="ARBA" id="ARBA00022692"/>
    </source>
</evidence>
<name>A0AAV9HU81_9PEZI</name>
<dbReference type="PANTHER" id="PTHR12483:SF73">
    <property type="entry name" value="COPPER TRANSPORT PROTEIN CTR3"/>
    <property type="match status" value="1"/>
</dbReference>